<organism evidence="2">
    <name type="scientific">Rhipicephalus pulchellus</name>
    <name type="common">Yellow backed tick</name>
    <name type="synonym">Dermacentor pulchellus</name>
    <dbReference type="NCBI Taxonomy" id="72859"/>
    <lineage>
        <taxon>Eukaryota</taxon>
        <taxon>Metazoa</taxon>
        <taxon>Ecdysozoa</taxon>
        <taxon>Arthropoda</taxon>
        <taxon>Chelicerata</taxon>
        <taxon>Arachnida</taxon>
        <taxon>Acari</taxon>
        <taxon>Parasitiformes</taxon>
        <taxon>Ixodida</taxon>
        <taxon>Ixodoidea</taxon>
        <taxon>Ixodidae</taxon>
        <taxon>Rhipicephalinae</taxon>
        <taxon>Rhipicephalus</taxon>
        <taxon>Rhipicephalus</taxon>
    </lineage>
</organism>
<accession>L7LX14</accession>
<sequence length="567" mass="63887">MLFNLIMIGLAKRLQTVSNVNHTIYADDITIWSFRGSDGQIETALQDAIEVVEEYLAGTGLRCSPKKSELLLYRPTLKGRPPKSFVKTRANEEIKLHTKDGGTIPIVKRIRVLGMLIESNGVNGETITKLTHKVTSAVRLLKRVTNRRGGLKEDSLIRLIHSFVICHIAYVASMHNWYKGEKNKIDTIIRKAYKVALGLPESTSTERLLRLGIHNTLDEIAEAQRVSHLERLTLTSTGRHILQELGITYHRQHGDKVDIPKEIREKIHVAPAPRNMNPIYNPGRRKARAALLLKTYCNDKNTRFTDAARYQDGRRFAIVVINTEKTTTHAASVKTRHPEVAEEMAIALAITDADTQTVLSDSRTAVRNFAKGRISTEALRILVHAGQISQATLIWIPAHMGEVCPHFPNLNEAAHSAARDAINRAGGAGLVEEYADRDRLTGYNELTKAFYLARRCYPPPHGNLCRAQAVTWRQLQTNRYPNLLLYHRIYPEIYSTSICKVCQTDTATLTHMLWECEAKAKRISPDVLSARWEAALRSSKLADQLWAVQQAREAAERQGLDVPTWET</sequence>
<protein>
    <submittedName>
        <fullName evidence="2">Putative tick transposon</fullName>
    </submittedName>
</protein>
<dbReference type="AlphaFoldDB" id="L7LX14"/>
<feature type="domain" description="Reverse transcriptase" evidence="1">
    <location>
        <begin position="2"/>
        <end position="96"/>
    </location>
</feature>
<evidence type="ECO:0000313" key="2">
    <source>
        <dbReference type="EMBL" id="JAA56591.1"/>
    </source>
</evidence>
<dbReference type="InterPro" id="IPR036397">
    <property type="entry name" value="RNaseH_sf"/>
</dbReference>
<dbReference type="Gene3D" id="3.30.420.10">
    <property type="entry name" value="Ribonuclease H-like superfamily/Ribonuclease H"/>
    <property type="match status" value="1"/>
</dbReference>
<dbReference type="EMBL" id="GACK01008443">
    <property type="protein sequence ID" value="JAA56591.1"/>
    <property type="molecule type" value="mRNA"/>
</dbReference>
<dbReference type="InterPro" id="IPR000477">
    <property type="entry name" value="RT_dom"/>
</dbReference>
<reference evidence="2" key="1">
    <citation type="submission" date="2012-11" db="EMBL/GenBank/DDBJ databases">
        <authorList>
            <person name="Lucero-Rivera Y.E."/>
            <person name="Tovar-Ramirez D."/>
        </authorList>
    </citation>
    <scope>NUCLEOTIDE SEQUENCE</scope>
    <source>
        <tissue evidence="2">Salivary gland</tissue>
    </source>
</reference>
<dbReference type="Pfam" id="PF00078">
    <property type="entry name" value="RVT_1"/>
    <property type="match status" value="1"/>
</dbReference>
<dbReference type="SUPFAM" id="SSF53098">
    <property type="entry name" value="Ribonuclease H-like"/>
    <property type="match status" value="1"/>
</dbReference>
<evidence type="ECO:0000259" key="1">
    <source>
        <dbReference type="Pfam" id="PF00078"/>
    </source>
</evidence>
<dbReference type="GO" id="GO:0003676">
    <property type="term" value="F:nucleic acid binding"/>
    <property type="evidence" value="ECO:0007669"/>
    <property type="project" value="InterPro"/>
</dbReference>
<name>L7LX14_RHIPC</name>
<dbReference type="InterPro" id="IPR012337">
    <property type="entry name" value="RNaseH-like_sf"/>
</dbReference>
<proteinExistence type="evidence at transcript level"/>
<reference evidence="2" key="2">
    <citation type="journal article" date="2015" name="J. Proteomics">
        <title>Sexual differences in the sialomes of the zebra tick, Rhipicephalus pulchellus.</title>
        <authorList>
            <person name="Tan A.W."/>
            <person name="Francischetti I.M."/>
            <person name="Slovak M."/>
            <person name="Kini R.M."/>
            <person name="Ribeiro J.M."/>
        </authorList>
    </citation>
    <scope>NUCLEOTIDE SEQUENCE</scope>
    <source>
        <tissue evidence="2">Salivary gland</tissue>
    </source>
</reference>